<dbReference type="Pfam" id="PF00795">
    <property type="entry name" value="CN_hydrolase"/>
    <property type="match status" value="1"/>
</dbReference>
<dbReference type="Proteomes" id="UP000598271">
    <property type="component" value="Unassembled WGS sequence"/>
</dbReference>
<comment type="caution">
    <text evidence="4">The sequence shown here is derived from an EMBL/GenBank/DDBJ whole genome shotgun (WGS) entry which is preliminary data.</text>
</comment>
<dbReference type="InterPro" id="IPR050345">
    <property type="entry name" value="Aliph_Amidase/BUP"/>
</dbReference>
<comment type="similarity">
    <text evidence="1">Belongs to the carbon-nitrogen hydrolase superfamily. NIT1/NIT2 family.</text>
</comment>
<keyword evidence="2" id="KW-0378">Hydrolase</keyword>
<name>A0A8J3DBX3_9BACT</name>
<dbReference type="AlphaFoldDB" id="A0A8J3DBX3"/>
<evidence type="ECO:0000256" key="1">
    <source>
        <dbReference type="ARBA" id="ARBA00010613"/>
    </source>
</evidence>
<dbReference type="InterPro" id="IPR036526">
    <property type="entry name" value="C-N_Hydrolase_sf"/>
</dbReference>
<proteinExistence type="inferred from homology"/>
<dbReference type="InterPro" id="IPR001110">
    <property type="entry name" value="UPF0012_CS"/>
</dbReference>
<dbReference type="GO" id="GO:0016811">
    <property type="term" value="F:hydrolase activity, acting on carbon-nitrogen (but not peptide) bonds, in linear amides"/>
    <property type="evidence" value="ECO:0007669"/>
    <property type="project" value="UniProtKB-ARBA"/>
</dbReference>
<dbReference type="PROSITE" id="PS01227">
    <property type="entry name" value="UPF0012"/>
    <property type="match status" value="1"/>
</dbReference>
<keyword evidence="5" id="KW-1185">Reference proteome</keyword>
<dbReference type="EMBL" id="BMXF01000007">
    <property type="protein sequence ID" value="GHB87017.1"/>
    <property type="molecule type" value="Genomic_DNA"/>
</dbReference>
<evidence type="ECO:0000259" key="3">
    <source>
        <dbReference type="PROSITE" id="PS50263"/>
    </source>
</evidence>
<evidence type="ECO:0000256" key="2">
    <source>
        <dbReference type="ARBA" id="ARBA00022801"/>
    </source>
</evidence>
<sequence length="457" mass="50592">MKKYFIKFLLLSVIILFGETLLAQEVAGALHWESASILPKLSPEFYIKTTESGSQVLGIKTNRKNQHGLWKASVPVEGGHFYAFSIKKQVSNIADVRRATPVNIHWLNAAGKTVLRDRDYNDKRLGLETFVDPEADWPWTARPEIPYREKVNEDGSVTVASVFKAPANATHAVVELHLRWDGGAKVEWRDFSLQKTASPAKQKVKVAAVFQPFKTVPKVKTPEAAVRLFAPFIKEAADKGAKLICLPEVLTKKFTDLPNDQVAEPIPGGAATNAFQELARQNNMYIVAGMVEGDRDTLYNTAILVGPEGFIGKYRKVVLTLAEANASGLTPGTDYPVFDTKIGKIGMMICYDLYFPEVARQLSRNGAEIIAMPIAGGNPVLAQARAIENQVYLVTSTYDVRGPWIKTAIFDYDGQMLDQTDKPGTLAIAEVEISELPRYWGHLGDLKADIFIQEPKN</sequence>
<gene>
    <name evidence="4" type="ORF">GCM10007390_48570</name>
</gene>
<evidence type="ECO:0000313" key="5">
    <source>
        <dbReference type="Proteomes" id="UP000598271"/>
    </source>
</evidence>
<accession>A0A8J3DBX3</accession>
<dbReference type="PANTHER" id="PTHR43674">
    <property type="entry name" value="NITRILASE C965.09-RELATED"/>
    <property type="match status" value="1"/>
</dbReference>
<feature type="domain" description="CN hydrolase" evidence="3">
    <location>
        <begin position="204"/>
        <end position="438"/>
    </location>
</feature>
<dbReference type="Gene3D" id="3.60.110.10">
    <property type="entry name" value="Carbon-nitrogen hydrolase"/>
    <property type="match status" value="1"/>
</dbReference>
<dbReference type="CDD" id="cd07197">
    <property type="entry name" value="nitrilase"/>
    <property type="match status" value="1"/>
</dbReference>
<protein>
    <recommendedName>
        <fullName evidence="3">CN hydrolase domain-containing protein</fullName>
    </recommendedName>
</protein>
<dbReference type="PROSITE" id="PS50263">
    <property type="entry name" value="CN_HYDROLASE"/>
    <property type="match status" value="1"/>
</dbReference>
<dbReference type="SUPFAM" id="SSF56317">
    <property type="entry name" value="Carbon-nitrogen hydrolase"/>
    <property type="match status" value="1"/>
</dbReference>
<dbReference type="RefSeq" id="WP_189568466.1">
    <property type="nucleotide sequence ID" value="NZ_BMXF01000007.1"/>
</dbReference>
<evidence type="ECO:0000313" key="4">
    <source>
        <dbReference type="EMBL" id="GHB87017.1"/>
    </source>
</evidence>
<organism evidence="4 5">
    <name type="scientific">Persicitalea jodogahamensis</name>
    <dbReference type="NCBI Taxonomy" id="402147"/>
    <lineage>
        <taxon>Bacteria</taxon>
        <taxon>Pseudomonadati</taxon>
        <taxon>Bacteroidota</taxon>
        <taxon>Cytophagia</taxon>
        <taxon>Cytophagales</taxon>
        <taxon>Spirosomataceae</taxon>
        <taxon>Persicitalea</taxon>
    </lineage>
</organism>
<dbReference type="PANTHER" id="PTHR43674:SF2">
    <property type="entry name" value="BETA-UREIDOPROPIONASE"/>
    <property type="match status" value="1"/>
</dbReference>
<reference evidence="4 5" key="1">
    <citation type="journal article" date="2014" name="Int. J. Syst. Evol. Microbiol.">
        <title>Complete genome sequence of Corynebacterium casei LMG S-19264T (=DSM 44701T), isolated from a smear-ripened cheese.</title>
        <authorList>
            <consortium name="US DOE Joint Genome Institute (JGI-PGF)"/>
            <person name="Walter F."/>
            <person name="Albersmeier A."/>
            <person name="Kalinowski J."/>
            <person name="Ruckert C."/>
        </authorList>
    </citation>
    <scope>NUCLEOTIDE SEQUENCE [LARGE SCALE GENOMIC DNA]</scope>
    <source>
        <strain evidence="4 5">KCTC 12866</strain>
    </source>
</reference>
<dbReference type="Gene3D" id="2.60.120.260">
    <property type="entry name" value="Galactose-binding domain-like"/>
    <property type="match status" value="1"/>
</dbReference>
<dbReference type="InterPro" id="IPR003010">
    <property type="entry name" value="C-N_Hydrolase"/>
</dbReference>